<dbReference type="Proteomes" id="UP000469421">
    <property type="component" value="Unassembled WGS sequence"/>
</dbReference>
<evidence type="ECO:0000256" key="1">
    <source>
        <dbReference type="SAM" id="SignalP"/>
    </source>
</evidence>
<keyword evidence="1" id="KW-0732">Signal</keyword>
<organism evidence="2 3">
    <name type="scientific">Alcanivorax sediminis</name>
    <dbReference type="NCBI Taxonomy" id="2663008"/>
    <lineage>
        <taxon>Bacteria</taxon>
        <taxon>Pseudomonadati</taxon>
        <taxon>Pseudomonadota</taxon>
        <taxon>Gammaproteobacteria</taxon>
        <taxon>Oceanospirillales</taxon>
        <taxon>Alcanivoracaceae</taxon>
        <taxon>Alcanivorax</taxon>
    </lineage>
</organism>
<feature type="chain" id="PRO_5027032887" evidence="1">
    <location>
        <begin position="24"/>
        <end position="332"/>
    </location>
</feature>
<name>A0A6N7LW09_9GAMM</name>
<protein>
    <submittedName>
        <fullName evidence="2">DUF2219 family protein</fullName>
    </submittedName>
</protein>
<dbReference type="RefSeq" id="WP_153499031.1">
    <property type="nucleotide sequence ID" value="NZ_WIRE01000001.1"/>
</dbReference>
<dbReference type="AlphaFoldDB" id="A0A6N7LW09"/>
<proteinExistence type="predicted"/>
<reference evidence="2 3" key="1">
    <citation type="submission" date="2019-10" db="EMBL/GenBank/DDBJ databases">
        <title>Alcanivorax sp.PA15-N-34 draft genome sequence.</title>
        <authorList>
            <person name="Liao X."/>
            <person name="Shao Z."/>
        </authorList>
    </citation>
    <scope>NUCLEOTIDE SEQUENCE [LARGE SCALE GENOMIC DNA]</scope>
    <source>
        <strain evidence="2 3">PA15-N-34</strain>
    </source>
</reference>
<dbReference type="Gene3D" id="2.40.128.140">
    <property type="entry name" value="Outer membrane protein"/>
    <property type="match status" value="1"/>
</dbReference>
<evidence type="ECO:0000313" key="2">
    <source>
        <dbReference type="EMBL" id="MQX52310.1"/>
    </source>
</evidence>
<gene>
    <name evidence="2" type="ORF">GFN93_03555</name>
</gene>
<feature type="signal peptide" evidence="1">
    <location>
        <begin position="1"/>
        <end position="23"/>
    </location>
</feature>
<sequence length="332" mass="36264">MLKFFRVFFAALLLACVPGFSLASTLGFAWDNDLFVGEDGRYTNGVRFSWVGNAHEQCAGEQDRGLTCGLARVINPLPGIRLEGQKHALAVGLEQTMVTPSDITRSAPDYSDVPYVGYSNIELGMFSWNAQHLLGYGIRIGTTGPDSGAEQSQKVIHKITGSEEPKGWDNQLGPDVIGGVIAVFANRLFRHDHANGLQTDMGYSAMLDANNFLGTAGISSFVRFGKNLPENFTPDYAGVGTSSSQVGLFEQRGLGWEFFLGATAQYIGYFYLEEKTDLYDLESRDGTLGLVVGSGLHLDNFSFTLTLQGSQSPLRNNDDILSFGNMSFMWKI</sequence>
<comment type="caution">
    <text evidence="2">The sequence shown here is derived from an EMBL/GenBank/DDBJ whole genome shotgun (WGS) entry which is preliminary data.</text>
</comment>
<dbReference type="EMBL" id="WIRE01000001">
    <property type="protein sequence ID" value="MQX52310.1"/>
    <property type="molecule type" value="Genomic_DNA"/>
</dbReference>
<dbReference type="InterPro" id="IPR037107">
    <property type="entry name" value="Put_OMP_sf"/>
</dbReference>
<evidence type="ECO:0000313" key="3">
    <source>
        <dbReference type="Proteomes" id="UP000469421"/>
    </source>
</evidence>
<accession>A0A6N7LW09</accession>
<dbReference type="Pfam" id="PF09982">
    <property type="entry name" value="LpxR"/>
    <property type="match status" value="1"/>
</dbReference>
<dbReference type="InterPro" id="IPR018707">
    <property type="entry name" value="LpxR"/>
</dbReference>
<keyword evidence="3" id="KW-1185">Reference proteome</keyword>